<evidence type="ECO:0000256" key="1">
    <source>
        <dbReference type="SAM" id="SignalP"/>
    </source>
</evidence>
<feature type="signal peptide" evidence="1">
    <location>
        <begin position="1"/>
        <end position="19"/>
    </location>
</feature>
<sequence>MQLIHILTAILLAASGAHAQTACSNVPGDVARQVSEMQTFENRVPAPSSTTTIDCLMAKNLKTGIDDYRSGLASHISDGCIGVYANTILAGGVFNPAYTILGKFVAACVAAGH</sequence>
<keyword evidence="1" id="KW-0732">Signal</keyword>
<organism evidence="2 3">
    <name type="scientific">Mycena albidolilacea</name>
    <dbReference type="NCBI Taxonomy" id="1033008"/>
    <lineage>
        <taxon>Eukaryota</taxon>
        <taxon>Fungi</taxon>
        <taxon>Dikarya</taxon>
        <taxon>Basidiomycota</taxon>
        <taxon>Agaricomycotina</taxon>
        <taxon>Agaricomycetes</taxon>
        <taxon>Agaricomycetidae</taxon>
        <taxon>Agaricales</taxon>
        <taxon>Marasmiineae</taxon>
        <taxon>Mycenaceae</taxon>
        <taxon>Mycena</taxon>
    </lineage>
</organism>
<feature type="chain" id="PRO_5042149993" evidence="1">
    <location>
        <begin position="20"/>
        <end position="113"/>
    </location>
</feature>
<accession>A0AAD7EJF4</accession>
<proteinExistence type="predicted"/>
<evidence type="ECO:0000313" key="2">
    <source>
        <dbReference type="EMBL" id="KAJ7327517.1"/>
    </source>
</evidence>
<reference evidence="2" key="1">
    <citation type="submission" date="2023-03" db="EMBL/GenBank/DDBJ databases">
        <title>Massive genome expansion in bonnet fungi (Mycena s.s.) driven by repeated elements and novel gene families across ecological guilds.</title>
        <authorList>
            <consortium name="Lawrence Berkeley National Laboratory"/>
            <person name="Harder C.B."/>
            <person name="Miyauchi S."/>
            <person name="Viragh M."/>
            <person name="Kuo A."/>
            <person name="Thoen E."/>
            <person name="Andreopoulos B."/>
            <person name="Lu D."/>
            <person name="Skrede I."/>
            <person name="Drula E."/>
            <person name="Henrissat B."/>
            <person name="Morin E."/>
            <person name="Kohler A."/>
            <person name="Barry K."/>
            <person name="LaButti K."/>
            <person name="Morin E."/>
            <person name="Salamov A."/>
            <person name="Lipzen A."/>
            <person name="Mereny Z."/>
            <person name="Hegedus B."/>
            <person name="Baldrian P."/>
            <person name="Stursova M."/>
            <person name="Weitz H."/>
            <person name="Taylor A."/>
            <person name="Grigoriev I.V."/>
            <person name="Nagy L.G."/>
            <person name="Martin F."/>
            <person name="Kauserud H."/>
        </authorList>
    </citation>
    <scope>NUCLEOTIDE SEQUENCE</scope>
    <source>
        <strain evidence="2">CBHHK002</strain>
    </source>
</reference>
<dbReference type="AlphaFoldDB" id="A0AAD7EJF4"/>
<name>A0AAD7EJF4_9AGAR</name>
<dbReference type="Proteomes" id="UP001218218">
    <property type="component" value="Unassembled WGS sequence"/>
</dbReference>
<protein>
    <submittedName>
        <fullName evidence="2">Uncharacterized protein</fullName>
    </submittedName>
</protein>
<keyword evidence="3" id="KW-1185">Reference proteome</keyword>
<gene>
    <name evidence="2" type="ORF">DFH08DRAFT_1084706</name>
</gene>
<dbReference type="EMBL" id="JARIHO010000041">
    <property type="protein sequence ID" value="KAJ7327517.1"/>
    <property type="molecule type" value="Genomic_DNA"/>
</dbReference>
<comment type="caution">
    <text evidence="2">The sequence shown here is derived from an EMBL/GenBank/DDBJ whole genome shotgun (WGS) entry which is preliminary data.</text>
</comment>
<evidence type="ECO:0000313" key="3">
    <source>
        <dbReference type="Proteomes" id="UP001218218"/>
    </source>
</evidence>